<dbReference type="Pfam" id="PF00102">
    <property type="entry name" value="Y_phosphatase"/>
    <property type="match status" value="1"/>
</dbReference>
<dbReference type="SMART" id="SM00194">
    <property type="entry name" value="PTPc"/>
    <property type="match status" value="1"/>
</dbReference>
<reference evidence="3 4" key="2">
    <citation type="submission" date="2018-11" db="EMBL/GenBank/DDBJ databases">
        <authorList>
            <consortium name="Pathogen Informatics"/>
        </authorList>
    </citation>
    <scope>NUCLEOTIDE SEQUENCE [LARGE SCALE GENOMIC DNA]</scope>
</reference>
<evidence type="ECO:0000259" key="2">
    <source>
        <dbReference type="PROSITE" id="PS50056"/>
    </source>
</evidence>
<dbReference type="InterPro" id="IPR000387">
    <property type="entry name" value="Tyr_Pase_dom"/>
</dbReference>
<dbReference type="AlphaFoldDB" id="A0A183V9R0"/>
<evidence type="ECO:0000313" key="3">
    <source>
        <dbReference type="EMBL" id="VDM48801.1"/>
    </source>
</evidence>
<reference evidence="5" key="1">
    <citation type="submission" date="2016-06" db="UniProtKB">
        <authorList>
            <consortium name="WormBaseParasite"/>
        </authorList>
    </citation>
    <scope>IDENTIFICATION</scope>
</reference>
<gene>
    <name evidence="3" type="ORF">TCNE_LOCUS17480</name>
</gene>
<dbReference type="InterPro" id="IPR052782">
    <property type="entry name" value="Oocyte-zygote_transition_reg"/>
</dbReference>
<dbReference type="InterPro" id="IPR016130">
    <property type="entry name" value="Tyr_Pase_AS"/>
</dbReference>
<accession>A0A183V9R0</accession>
<evidence type="ECO:0000259" key="1">
    <source>
        <dbReference type="PROSITE" id="PS50055"/>
    </source>
</evidence>
<dbReference type="InterPro" id="IPR000242">
    <property type="entry name" value="PTP_cat"/>
</dbReference>
<name>A0A183V9R0_TOXCA</name>
<dbReference type="GO" id="GO:0004725">
    <property type="term" value="F:protein tyrosine phosphatase activity"/>
    <property type="evidence" value="ECO:0007669"/>
    <property type="project" value="InterPro"/>
</dbReference>
<dbReference type="SMART" id="SM00404">
    <property type="entry name" value="PTPc_motif"/>
    <property type="match status" value="1"/>
</dbReference>
<dbReference type="PANTHER" id="PTHR46163">
    <property type="entry name" value="TYROSINE-PROTEIN PHOSPHATASE-RELATED"/>
    <property type="match status" value="1"/>
</dbReference>
<dbReference type="WBParaSite" id="TCNE_0001748101-mRNA-1">
    <property type="protein sequence ID" value="TCNE_0001748101-mRNA-1"/>
    <property type="gene ID" value="TCNE_0001748101"/>
</dbReference>
<dbReference type="EMBL" id="UYWY01024485">
    <property type="protein sequence ID" value="VDM48801.1"/>
    <property type="molecule type" value="Genomic_DNA"/>
</dbReference>
<organism evidence="4 5">
    <name type="scientific">Toxocara canis</name>
    <name type="common">Canine roundworm</name>
    <dbReference type="NCBI Taxonomy" id="6265"/>
    <lineage>
        <taxon>Eukaryota</taxon>
        <taxon>Metazoa</taxon>
        <taxon>Ecdysozoa</taxon>
        <taxon>Nematoda</taxon>
        <taxon>Chromadorea</taxon>
        <taxon>Rhabditida</taxon>
        <taxon>Spirurina</taxon>
        <taxon>Ascaridomorpha</taxon>
        <taxon>Ascaridoidea</taxon>
        <taxon>Toxocaridae</taxon>
        <taxon>Toxocara</taxon>
    </lineage>
</organism>
<sequence length="280" mass="31903">MSREKIGGEINSAELDQFVGREDAAEGHRGPAQGVLLGRNRYDNVYCLDKTRVKLTAEPNANDYIHANYVDTPLKDHRFICTQGPTTTSITDFWRMVWQEHVQFIIMLSNFEENGREKCAHYFPEKSGATIQFDQFIICCVYCSRMTDSKYSILCRELSLKVDGDARAVAIKHFQWAEWPDHGVPETDRSVLRVLDKVRMSNRPIVVHCSAGIGRSGVVITIECVLEAMYSQEDCSDMLALLKQLRQQRAGLVQTVQVRFCCYDGNETLYLGEDGMWVVN</sequence>
<feature type="domain" description="Tyrosine-protein phosphatase" evidence="1">
    <location>
        <begin position="39"/>
        <end position="255"/>
    </location>
</feature>
<dbReference type="PROSITE" id="PS50056">
    <property type="entry name" value="TYR_PHOSPHATASE_2"/>
    <property type="match status" value="1"/>
</dbReference>
<protein>
    <submittedName>
        <fullName evidence="5">Protein-tyrosine phosphatase</fullName>
    </submittedName>
</protein>
<dbReference type="PROSITE" id="PS50055">
    <property type="entry name" value="TYR_PHOSPHATASE_PTP"/>
    <property type="match status" value="1"/>
</dbReference>
<dbReference type="SUPFAM" id="SSF52799">
    <property type="entry name" value="(Phosphotyrosine protein) phosphatases II"/>
    <property type="match status" value="1"/>
</dbReference>
<feature type="domain" description="Tyrosine specific protein phosphatases" evidence="2">
    <location>
        <begin position="189"/>
        <end position="260"/>
    </location>
</feature>
<dbReference type="Gene3D" id="3.90.190.10">
    <property type="entry name" value="Protein tyrosine phosphatase superfamily"/>
    <property type="match status" value="1"/>
</dbReference>
<dbReference type="PROSITE" id="PS00383">
    <property type="entry name" value="TYR_PHOSPHATASE_1"/>
    <property type="match status" value="1"/>
</dbReference>
<dbReference type="CDD" id="cd00047">
    <property type="entry name" value="PTPc"/>
    <property type="match status" value="1"/>
</dbReference>
<keyword evidence="4" id="KW-1185">Reference proteome</keyword>
<evidence type="ECO:0000313" key="4">
    <source>
        <dbReference type="Proteomes" id="UP000050794"/>
    </source>
</evidence>
<evidence type="ECO:0000313" key="5">
    <source>
        <dbReference type="WBParaSite" id="TCNE_0001748101-mRNA-1"/>
    </source>
</evidence>
<dbReference type="PANTHER" id="PTHR46163:SF5">
    <property type="entry name" value="TYROSINE-PROTEIN PHOSPHATASE"/>
    <property type="match status" value="1"/>
</dbReference>
<dbReference type="PRINTS" id="PR00700">
    <property type="entry name" value="PRTYPHPHTASE"/>
</dbReference>
<dbReference type="InterPro" id="IPR029021">
    <property type="entry name" value="Prot-tyrosine_phosphatase-like"/>
</dbReference>
<proteinExistence type="predicted"/>
<dbReference type="InterPro" id="IPR003595">
    <property type="entry name" value="Tyr_Pase_cat"/>
</dbReference>
<dbReference type="Proteomes" id="UP000050794">
    <property type="component" value="Unassembled WGS sequence"/>
</dbReference>